<keyword evidence="7" id="KW-0443">Lipid metabolism</keyword>
<dbReference type="SUPFAM" id="SSF51735">
    <property type="entry name" value="NAD(P)-binding Rossmann-fold domains"/>
    <property type="match status" value="1"/>
</dbReference>
<dbReference type="STRING" id="299467.A0A443RSM9"/>
<dbReference type="EMBL" id="NCKV01044278">
    <property type="protein sequence ID" value="RWS18189.1"/>
    <property type="molecule type" value="Genomic_DNA"/>
</dbReference>
<dbReference type="AlphaFoldDB" id="A0A443RSM9"/>
<evidence type="ECO:0000313" key="10">
    <source>
        <dbReference type="EMBL" id="RWS18189.1"/>
    </source>
</evidence>
<keyword evidence="3" id="KW-0276">Fatty acid metabolism</keyword>
<dbReference type="GO" id="GO:0030497">
    <property type="term" value="P:fatty acid elongation"/>
    <property type="evidence" value="ECO:0007669"/>
    <property type="project" value="TreeGrafter"/>
</dbReference>
<dbReference type="InterPro" id="IPR036291">
    <property type="entry name" value="NAD(P)-bd_dom_sf"/>
</dbReference>
<evidence type="ECO:0000256" key="7">
    <source>
        <dbReference type="ARBA" id="ARBA00023098"/>
    </source>
</evidence>
<dbReference type="PANTHER" id="PTHR43086">
    <property type="entry name" value="VERY-LONG-CHAIN 3-OXOOACYL-COA REDUCTASE"/>
    <property type="match status" value="1"/>
</dbReference>
<dbReference type="GO" id="GO:0005783">
    <property type="term" value="C:endoplasmic reticulum"/>
    <property type="evidence" value="ECO:0007669"/>
    <property type="project" value="TreeGrafter"/>
</dbReference>
<evidence type="ECO:0000256" key="2">
    <source>
        <dbReference type="ARBA" id="ARBA00022516"/>
    </source>
</evidence>
<reference evidence="10 11" key="1">
    <citation type="journal article" date="2018" name="Gigascience">
        <title>Genomes of trombidid mites reveal novel predicted allergens and laterally-transferred genes associated with secondary metabolism.</title>
        <authorList>
            <person name="Dong X."/>
            <person name="Chaisiri K."/>
            <person name="Xia D."/>
            <person name="Armstrong S.D."/>
            <person name="Fang Y."/>
            <person name="Donnelly M.J."/>
            <person name="Kadowaki T."/>
            <person name="McGarry J.W."/>
            <person name="Darby A.C."/>
            <person name="Makepeace B.L."/>
        </authorList>
    </citation>
    <scope>NUCLEOTIDE SEQUENCE [LARGE SCALE GENOMIC DNA]</scope>
    <source>
        <strain evidence="10">UoL-UT</strain>
    </source>
</reference>
<evidence type="ECO:0000256" key="1">
    <source>
        <dbReference type="ARBA" id="ARBA00005194"/>
    </source>
</evidence>
<dbReference type="PANTHER" id="PTHR43086:SF2">
    <property type="entry name" value="HYDROXYSTEROID DEHYDROGENASE-LIKE PROTEIN 1"/>
    <property type="match status" value="1"/>
</dbReference>
<keyword evidence="11" id="KW-1185">Reference proteome</keyword>
<proteinExistence type="inferred from homology"/>
<comment type="similarity">
    <text evidence="9">Belongs to the short-chain dehydrogenases/reductases (SDR) family. 17-beta-HSD 3 subfamily.</text>
</comment>
<dbReference type="PRINTS" id="PR00081">
    <property type="entry name" value="GDHRDH"/>
</dbReference>
<dbReference type="OrthoDB" id="5545019at2759"/>
<dbReference type="InterPro" id="IPR020904">
    <property type="entry name" value="Sc_DH/Rdtase_CS"/>
</dbReference>
<sequence>MVSNKRGLVVNVSSLGAIIPVPLEGIYSASKIYVDYFSSSLRYEYKDSNINVLNLRPWFISTKMWHWSDRLSNPSPLESLLVPTANQFVASAITTFGRTNETTGYWGHALVSFIANDVAPRSILRLFSTWMLKQLNSQKLK</sequence>
<keyword evidence="8" id="KW-0275">Fatty acid biosynthesis</keyword>
<dbReference type="PROSITE" id="PS00061">
    <property type="entry name" value="ADH_SHORT"/>
    <property type="match status" value="1"/>
</dbReference>
<dbReference type="InterPro" id="IPR002347">
    <property type="entry name" value="SDR_fam"/>
</dbReference>
<dbReference type="Pfam" id="PF00106">
    <property type="entry name" value="adh_short"/>
    <property type="match status" value="1"/>
</dbReference>
<dbReference type="Proteomes" id="UP000288716">
    <property type="component" value="Unassembled WGS sequence"/>
</dbReference>
<protein>
    <submittedName>
        <fullName evidence="10">Short chain dehydrogenase-like protein</fullName>
    </submittedName>
</protein>
<dbReference type="Gene3D" id="3.40.50.720">
    <property type="entry name" value="NAD(P)-binding Rossmann-like Domain"/>
    <property type="match status" value="1"/>
</dbReference>
<evidence type="ECO:0000256" key="6">
    <source>
        <dbReference type="ARBA" id="ARBA00023002"/>
    </source>
</evidence>
<evidence type="ECO:0000256" key="4">
    <source>
        <dbReference type="ARBA" id="ARBA00022857"/>
    </source>
</evidence>
<evidence type="ECO:0000313" key="11">
    <source>
        <dbReference type="Proteomes" id="UP000288716"/>
    </source>
</evidence>
<gene>
    <name evidence="10" type="ORF">B4U80_02053</name>
</gene>
<evidence type="ECO:0000256" key="3">
    <source>
        <dbReference type="ARBA" id="ARBA00022832"/>
    </source>
</evidence>
<accession>A0A443RSM9</accession>
<evidence type="ECO:0000256" key="8">
    <source>
        <dbReference type="ARBA" id="ARBA00023160"/>
    </source>
</evidence>
<name>A0A443RSM9_9ACAR</name>
<evidence type="ECO:0000256" key="9">
    <source>
        <dbReference type="ARBA" id="ARBA00038261"/>
    </source>
</evidence>
<dbReference type="GO" id="GO:0006694">
    <property type="term" value="P:steroid biosynthetic process"/>
    <property type="evidence" value="ECO:0007669"/>
    <property type="project" value="UniProtKB-KW"/>
</dbReference>
<organism evidence="10 11">
    <name type="scientific">Leptotrombidium deliense</name>
    <dbReference type="NCBI Taxonomy" id="299467"/>
    <lineage>
        <taxon>Eukaryota</taxon>
        <taxon>Metazoa</taxon>
        <taxon>Ecdysozoa</taxon>
        <taxon>Arthropoda</taxon>
        <taxon>Chelicerata</taxon>
        <taxon>Arachnida</taxon>
        <taxon>Acari</taxon>
        <taxon>Acariformes</taxon>
        <taxon>Trombidiformes</taxon>
        <taxon>Prostigmata</taxon>
        <taxon>Anystina</taxon>
        <taxon>Parasitengona</taxon>
        <taxon>Trombiculoidea</taxon>
        <taxon>Trombiculidae</taxon>
        <taxon>Leptotrombidium</taxon>
    </lineage>
</organism>
<comment type="pathway">
    <text evidence="1">Lipid metabolism; fatty acid biosynthesis.</text>
</comment>
<keyword evidence="6" id="KW-0560">Oxidoreductase</keyword>
<evidence type="ECO:0000256" key="5">
    <source>
        <dbReference type="ARBA" id="ARBA00022955"/>
    </source>
</evidence>
<keyword evidence="2" id="KW-0444">Lipid biosynthesis</keyword>
<dbReference type="GO" id="GO:0016491">
    <property type="term" value="F:oxidoreductase activity"/>
    <property type="evidence" value="ECO:0007669"/>
    <property type="project" value="UniProtKB-KW"/>
</dbReference>
<dbReference type="VEuPathDB" id="VectorBase:LDEU013851"/>
<keyword evidence="4" id="KW-0521">NADP</keyword>
<comment type="caution">
    <text evidence="10">The sequence shown here is derived from an EMBL/GenBank/DDBJ whole genome shotgun (WGS) entry which is preliminary data.</text>
</comment>
<keyword evidence="5" id="KW-0752">Steroid biosynthesis</keyword>